<evidence type="ECO:0000313" key="1">
    <source>
        <dbReference type="EMBL" id="GAI53270.1"/>
    </source>
</evidence>
<comment type="caution">
    <text evidence="1">The sequence shown here is derived from an EMBL/GenBank/DDBJ whole genome shotgun (WGS) entry which is preliminary data.</text>
</comment>
<reference evidence="1" key="1">
    <citation type="journal article" date="2014" name="Front. Microbiol.">
        <title>High frequency of phylogenetically diverse reductive dehalogenase-homologous genes in deep subseafloor sedimentary metagenomes.</title>
        <authorList>
            <person name="Kawai M."/>
            <person name="Futagami T."/>
            <person name="Toyoda A."/>
            <person name="Takaki Y."/>
            <person name="Nishi S."/>
            <person name="Hori S."/>
            <person name="Arai W."/>
            <person name="Tsubouchi T."/>
            <person name="Morono Y."/>
            <person name="Uchiyama I."/>
            <person name="Ito T."/>
            <person name="Fujiyama A."/>
            <person name="Inagaki F."/>
            <person name="Takami H."/>
        </authorList>
    </citation>
    <scope>NUCLEOTIDE SEQUENCE</scope>
    <source>
        <strain evidence="1">Expedition CK06-06</strain>
    </source>
</reference>
<feature type="non-terminal residue" evidence="1">
    <location>
        <position position="1"/>
    </location>
</feature>
<proteinExistence type="predicted"/>
<name>X1QQM2_9ZZZZ</name>
<gene>
    <name evidence="1" type="ORF">S06H3_54750</name>
</gene>
<protein>
    <submittedName>
        <fullName evidence="1">Uncharacterized protein</fullName>
    </submittedName>
</protein>
<dbReference type="EMBL" id="BARV01035051">
    <property type="protein sequence ID" value="GAI53270.1"/>
    <property type="molecule type" value="Genomic_DNA"/>
</dbReference>
<feature type="non-terminal residue" evidence="1">
    <location>
        <position position="239"/>
    </location>
</feature>
<dbReference type="AlphaFoldDB" id="X1QQM2"/>
<sequence>TTSEPLEKLFFLWGEEGSAREKLRISAAVVATKRRSSATVSAWAPETSMARTIEGFSPRLIITTPPLAGHGLFYRGAGSGYEILSKGGVAVLAAGDAGIRTVGLGDSLSFLGEYSQMSGCRRVYLFGSQVYVLTTSNMMYVVEIKDPKRPQKRTFLQFESAASGVDSEGEMLLAAEHERGVGIWWRCPCGPFKEQGRYSFGGQALDVKIRDKLAFVSANPPAMYVIDWSDSTNPEQVAS</sequence>
<organism evidence="1">
    <name type="scientific">marine sediment metagenome</name>
    <dbReference type="NCBI Taxonomy" id="412755"/>
    <lineage>
        <taxon>unclassified sequences</taxon>
        <taxon>metagenomes</taxon>
        <taxon>ecological metagenomes</taxon>
    </lineage>
</organism>
<accession>X1QQM2</accession>